<dbReference type="InterPro" id="IPR034279">
    <property type="entry name" value="CuRO_3_CopA"/>
</dbReference>
<dbReference type="InterPro" id="IPR011707">
    <property type="entry name" value="Cu-oxidase-like_N"/>
</dbReference>
<dbReference type="GO" id="GO:0005507">
    <property type="term" value="F:copper ion binding"/>
    <property type="evidence" value="ECO:0007669"/>
    <property type="project" value="InterPro"/>
</dbReference>
<dbReference type="InterPro" id="IPR034282">
    <property type="entry name" value="CuRO_2_CopA"/>
</dbReference>
<feature type="signal peptide" evidence="4">
    <location>
        <begin position="1"/>
        <end position="19"/>
    </location>
</feature>
<reference evidence="8 9" key="1">
    <citation type="submission" date="2016-10" db="EMBL/GenBank/DDBJ databases">
        <authorList>
            <person name="de Groot N.N."/>
        </authorList>
    </citation>
    <scope>NUCLEOTIDE SEQUENCE [LARGE SCALE GENOMIC DNA]</scope>
    <source>
        <strain evidence="8 9">47C3B</strain>
    </source>
</reference>
<dbReference type="Proteomes" id="UP000199072">
    <property type="component" value="Unassembled WGS sequence"/>
</dbReference>
<dbReference type="Gene3D" id="2.60.40.420">
    <property type="entry name" value="Cupredoxins - blue copper proteins"/>
    <property type="match status" value="3"/>
</dbReference>
<evidence type="ECO:0000313" key="8">
    <source>
        <dbReference type="EMBL" id="SDE34308.1"/>
    </source>
</evidence>
<evidence type="ECO:0000259" key="5">
    <source>
        <dbReference type="Pfam" id="PF00394"/>
    </source>
</evidence>
<feature type="domain" description="Plastocyanin-like" evidence="5">
    <location>
        <begin position="170"/>
        <end position="324"/>
    </location>
</feature>
<gene>
    <name evidence="8" type="ORF">SAMN05216464_105286</name>
</gene>
<name>A0A1G7C4S5_9SPHI</name>
<dbReference type="Pfam" id="PF00394">
    <property type="entry name" value="Cu-oxidase"/>
    <property type="match status" value="1"/>
</dbReference>
<keyword evidence="2" id="KW-0560">Oxidoreductase</keyword>
<evidence type="ECO:0000259" key="7">
    <source>
        <dbReference type="Pfam" id="PF07732"/>
    </source>
</evidence>
<feature type="chain" id="PRO_5011494899" evidence="4">
    <location>
        <begin position="20"/>
        <end position="758"/>
    </location>
</feature>
<evidence type="ECO:0000256" key="2">
    <source>
        <dbReference type="ARBA" id="ARBA00023002"/>
    </source>
</evidence>
<protein>
    <submittedName>
        <fullName evidence="8">Copper-resistance protein, CopA family</fullName>
    </submittedName>
</protein>
<dbReference type="InterPro" id="IPR001117">
    <property type="entry name" value="Cu-oxidase_2nd"/>
</dbReference>
<keyword evidence="9" id="KW-1185">Reference proteome</keyword>
<dbReference type="PANTHER" id="PTHR11709:SF394">
    <property type="entry name" value="FI03373P-RELATED"/>
    <property type="match status" value="1"/>
</dbReference>
<organism evidence="8 9">
    <name type="scientific">Mucilaginibacter pineti</name>
    <dbReference type="NCBI Taxonomy" id="1391627"/>
    <lineage>
        <taxon>Bacteria</taxon>
        <taxon>Pseudomonadati</taxon>
        <taxon>Bacteroidota</taxon>
        <taxon>Sphingobacteriia</taxon>
        <taxon>Sphingobacteriales</taxon>
        <taxon>Sphingobacteriaceae</taxon>
        <taxon>Mucilaginibacter</taxon>
    </lineage>
</organism>
<keyword evidence="3" id="KW-0186">Copper</keyword>
<dbReference type="InterPro" id="IPR008972">
    <property type="entry name" value="Cupredoxin"/>
</dbReference>
<keyword evidence="4" id="KW-0732">Signal</keyword>
<dbReference type="AlphaFoldDB" id="A0A1G7C4S5"/>
<dbReference type="InterPro" id="IPR045087">
    <property type="entry name" value="Cu-oxidase_fam"/>
</dbReference>
<dbReference type="PANTHER" id="PTHR11709">
    <property type="entry name" value="MULTI-COPPER OXIDASE"/>
    <property type="match status" value="1"/>
</dbReference>
<evidence type="ECO:0000256" key="4">
    <source>
        <dbReference type="SAM" id="SignalP"/>
    </source>
</evidence>
<sequence>MKIKLLVLAGLFWPGFVLAQHGMAMKAGSDMADKKMPFYTKVGNHAIYHLYIADTTVNFTGKTRPAMAINGSIPAPTLTFTEGDTAEIYVHNQMMMETSIHWHGLILPNRYDGVSYLTTAPIKAGETHFYKFPLVQNGTYWYHSHTMTQQQSGMYGAFVILKKQASPVKNYTLVLSDWVNENPEQVQRSLHNATDWYAIRKGSTQNYLEAIKEGHFKTKVANEWKRMLAMDVSDVAYDRFFSNGKVENQAPQFKAGDKLRLHIVNGGSSTYFWLKYAGGKITVVANDGEDVEPVEVDRLIIASAETYDVEVTVPKDGSYEFLATPEDRTKYTSLWLGTGTKHAATRLPKLKYFEGMKMMNGMMAMNGDMKEMDGMVMTNQVMDMNTVMYPEITGDAKPADSKKKMPPDKMDDMAGMDMGGSAGDITTLNYGMLRSTKVTTLPAGPTKLLRFNLTGNMNRYVWTINNKTVSESDKILIKQGENVRIILYNNTMMRHPMHLHGHYFRVLNGQGDHSPLKNTLDIMPMERDTIEFRATESGDWFFHCHILYHMMSGMGRIFSYENSPPNPELPDPALALKKIYADDQHFYASAKLGLESNGSDGNAYLANTRWKLSTLWHLGLNDKKGYESETMIGRYFGQMQWLYAYGGFDYHYKKENSTENNLFGQASNKNNRHTVVAGLAYTLPMLFVADARIDGNGKLRFQLGRDDIPLTSRLRFTIMANTDKEYAAGFRYIATKYFSISSHYDSDMGLGAGLTLSY</sequence>
<dbReference type="PROSITE" id="PS00080">
    <property type="entry name" value="MULTICOPPER_OXIDASE2"/>
    <property type="match status" value="1"/>
</dbReference>
<dbReference type="Pfam" id="PF07732">
    <property type="entry name" value="Cu-oxidase_3"/>
    <property type="match status" value="1"/>
</dbReference>
<evidence type="ECO:0000256" key="3">
    <source>
        <dbReference type="ARBA" id="ARBA00023008"/>
    </source>
</evidence>
<proteinExistence type="predicted"/>
<evidence type="ECO:0000256" key="1">
    <source>
        <dbReference type="ARBA" id="ARBA00022723"/>
    </source>
</evidence>
<dbReference type="InterPro" id="IPR011706">
    <property type="entry name" value="Cu-oxidase_C"/>
</dbReference>
<dbReference type="InterPro" id="IPR033138">
    <property type="entry name" value="Cu_oxidase_CS"/>
</dbReference>
<dbReference type="SUPFAM" id="SSF49503">
    <property type="entry name" value="Cupredoxins"/>
    <property type="match status" value="3"/>
</dbReference>
<dbReference type="CDD" id="cd13874">
    <property type="entry name" value="CuRO_2_CopA"/>
    <property type="match status" value="1"/>
</dbReference>
<dbReference type="EMBL" id="FNAI01000005">
    <property type="protein sequence ID" value="SDE34308.1"/>
    <property type="molecule type" value="Genomic_DNA"/>
</dbReference>
<feature type="domain" description="Plastocyanin-like" evidence="6">
    <location>
        <begin position="447"/>
        <end position="561"/>
    </location>
</feature>
<dbReference type="GO" id="GO:0016491">
    <property type="term" value="F:oxidoreductase activity"/>
    <property type="evidence" value="ECO:0007669"/>
    <property type="project" value="UniProtKB-KW"/>
</dbReference>
<dbReference type="RefSeq" id="WP_205411265.1">
    <property type="nucleotide sequence ID" value="NZ_FNAI01000005.1"/>
</dbReference>
<dbReference type="PROSITE" id="PS00079">
    <property type="entry name" value="MULTICOPPER_OXIDASE1"/>
    <property type="match status" value="2"/>
</dbReference>
<dbReference type="InterPro" id="IPR002355">
    <property type="entry name" value="Cu_oxidase_Cu_BS"/>
</dbReference>
<evidence type="ECO:0000259" key="6">
    <source>
        <dbReference type="Pfam" id="PF07731"/>
    </source>
</evidence>
<accession>A0A1G7C4S5</accession>
<dbReference type="CDD" id="cd13896">
    <property type="entry name" value="CuRO_3_CopA"/>
    <property type="match status" value="1"/>
</dbReference>
<evidence type="ECO:0000313" key="9">
    <source>
        <dbReference type="Proteomes" id="UP000199072"/>
    </source>
</evidence>
<feature type="domain" description="Plastocyanin-like" evidence="7">
    <location>
        <begin position="53"/>
        <end position="164"/>
    </location>
</feature>
<dbReference type="Pfam" id="PF07731">
    <property type="entry name" value="Cu-oxidase_2"/>
    <property type="match status" value="1"/>
</dbReference>
<dbReference type="STRING" id="1391627.SAMN05216464_105286"/>
<keyword evidence="1" id="KW-0479">Metal-binding</keyword>